<name>A0A501X1W1_9GAMM</name>
<evidence type="ECO:0000313" key="8">
    <source>
        <dbReference type="Proteomes" id="UP000315901"/>
    </source>
</evidence>
<evidence type="ECO:0000256" key="4">
    <source>
        <dbReference type="PROSITE-ProRule" id="PRU00433"/>
    </source>
</evidence>
<evidence type="ECO:0000256" key="3">
    <source>
        <dbReference type="ARBA" id="ARBA00023004"/>
    </source>
</evidence>
<organism evidence="7 8">
    <name type="scientific">Maribrevibacterium harenarium</name>
    <dbReference type="NCBI Taxonomy" id="2589817"/>
    <lineage>
        <taxon>Bacteria</taxon>
        <taxon>Pseudomonadati</taxon>
        <taxon>Pseudomonadota</taxon>
        <taxon>Gammaproteobacteria</taxon>
        <taxon>Oceanospirillales</taxon>
        <taxon>Oceanospirillaceae</taxon>
        <taxon>Maribrevibacterium</taxon>
    </lineage>
</organism>
<accession>A0A501X1W1</accession>
<reference evidence="7 8" key="1">
    <citation type="submission" date="2019-06" db="EMBL/GenBank/DDBJ databases">
        <title>A novel bacterium of genus Marinomonas, isolated from coastal sand.</title>
        <authorList>
            <person name="Huang H."/>
            <person name="Mo K."/>
            <person name="Hu Y."/>
        </authorList>
    </citation>
    <scope>NUCLEOTIDE SEQUENCE [LARGE SCALE GENOMIC DNA]</scope>
    <source>
        <strain evidence="7 8">HB171799</strain>
    </source>
</reference>
<protein>
    <submittedName>
        <fullName evidence="7">DUF1924 domain-containing protein</fullName>
    </submittedName>
</protein>
<keyword evidence="1 4" id="KW-0349">Heme</keyword>
<evidence type="ECO:0000256" key="1">
    <source>
        <dbReference type="ARBA" id="ARBA00022617"/>
    </source>
</evidence>
<dbReference type="Gene3D" id="1.10.760.10">
    <property type="entry name" value="Cytochrome c-like domain"/>
    <property type="match status" value="1"/>
</dbReference>
<dbReference type="SUPFAM" id="SSF46626">
    <property type="entry name" value="Cytochrome c"/>
    <property type="match status" value="1"/>
</dbReference>
<evidence type="ECO:0000259" key="6">
    <source>
        <dbReference type="PROSITE" id="PS51007"/>
    </source>
</evidence>
<dbReference type="Pfam" id="PF09086">
    <property type="entry name" value="DUF1924"/>
    <property type="match status" value="1"/>
</dbReference>
<dbReference type="AlphaFoldDB" id="A0A501X1W1"/>
<keyword evidence="3 4" id="KW-0408">Iron</keyword>
<feature type="signal peptide" evidence="5">
    <location>
        <begin position="1"/>
        <end position="23"/>
    </location>
</feature>
<keyword evidence="8" id="KW-1185">Reference proteome</keyword>
<dbReference type="InterPro" id="IPR015170">
    <property type="entry name" value="DUF1924_SHP"/>
</dbReference>
<keyword evidence="2 4" id="KW-0479">Metal-binding</keyword>
<feature type="domain" description="Cytochrome c" evidence="6">
    <location>
        <begin position="49"/>
        <end position="138"/>
    </location>
</feature>
<dbReference type="GO" id="GO:0020037">
    <property type="term" value="F:heme binding"/>
    <property type="evidence" value="ECO:0007669"/>
    <property type="project" value="InterPro"/>
</dbReference>
<dbReference type="OrthoDB" id="5295318at2"/>
<feature type="chain" id="PRO_5021222306" evidence="5">
    <location>
        <begin position="24"/>
        <end position="138"/>
    </location>
</feature>
<dbReference type="InterPro" id="IPR036909">
    <property type="entry name" value="Cyt_c-like_dom_sf"/>
</dbReference>
<evidence type="ECO:0000256" key="5">
    <source>
        <dbReference type="SAM" id="SignalP"/>
    </source>
</evidence>
<dbReference type="Proteomes" id="UP000315901">
    <property type="component" value="Unassembled WGS sequence"/>
</dbReference>
<dbReference type="GO" id="GO:0009055">
    <property type="term" value="F:electron transfer activity"/>
    <property type="evidence" value="ECO:0007669"/>
    <property type="project" value="InterPro"/>
</dbReference>
<keyword evidence="5" id="KW-0732">Signal</keyword>
<gene>
    <name evidence="7" type="ORF">FJM67_04140</name>
</gene>
<dbReference type="InterPro" id="IPR009056">
    <property type="entry name" value="Cyt_c-like_dom"/>
</dbReference>
<dbReference type="GO" id="GO:0046872">
    <property type="term" value="F:metal ion binding"/>
    <property type="evidence" value="ECO:0007669"/>
    <property type="project" value="UniProtKB-KW"/>
</dbReference>
<dbReference type="PROSITE" id="PS51007">
    <property type="entry name" value="CYTC"/>
    <property type="match status" value="1"/>
</dbReference>
<evidence type="ECO:0000313" key="7">
    <source>
        <dbReference type="EMBL" id="TPE54458.1"/>
    </source>
</evidence>
<sequence>MMTWSKKLFITLTSTLVTSAVVATPLTAPQQTSVDQLLKSYQAQGASTPSITAGAEFWQTKGDNGIACTACHGQDLTQAGKHIKTKRAIEAMAPSVNPERLSDVGKVEKWFKRNCKSVWNRECTATEKANVLAWLATQ</sequence>
<comment type="caution">
    <text evidence="7">The sequence shown here is derived from an EMBL/GenBank/DDBJ whole genome shotgun (WGS) entry which is preliminary data.</text>
</comment>
<dbReference type="EMBL" id="VFRR01000005">
    <property type="protein sequence ID" value="TPE54458.1"/>
    <property type="molecule type" value="Genomic_DNA"/>
</dbReference>
<proteinExistence type="predicted"/>
<evidence type="ECO:0000256" key="2">
    <source>
        <dbReference type="ARBA" id="ARBA00022723"/>
    </source>
</evidence>